<protein>
    <recommendedName>
        <fullName evidence="4">GNAT family N-acetyltransferase</fullName>
    </recommendedName>
</protein>
<proteinExistence type="predicted"/>
<name>A0ABU5JFL4_9ACTN</name>
<evidence type="ECO:0000313" key="3">
    <source>
        <dbReference type="Proteomes" id="UP001290101"/>
    </source>
</evidence>
<dbReference type="RefSeq" id="WP_322441214.1">
    <property type="nucleotide sequence ID" value="NZ_JAXOTQ010000020.1"/>
</dbReference>
<comment type="caution">
    <text evidence="2">The sequence shown here is derived from an EMBL/GenBank/DDBJ whole genome shotgun (WGS) entry which is preliminary data.</text>
</comment>
<dbReference type="EMBL" id="JAXOTQ010000020">
    <property type="protein sequence ID" value="MDZ5491194.1"/>
    <property type="molecule type" value="Genomic_DNA"/>
</dbReference>
<evidence type="ECO:0000313" key="2">
    <source>
        <dbReference type="EMBL" id="MDZ5491194.1"/>
    </source>
</evidence>
<evidence type="ECO:0008006" key="4">
    <source>
        <dbReference type="Google" id="ProtNLM"/>
    </source>
</evidence>
<keyword evidence="3" id="KW-1185">Reference proteome</keyword>
<reference evidence="2 3" key="1">
    <citation type="submission" date="2023-12" db="EMBL/GenBank/DDBJ databases">
        <title>Micromonospora sp. nov., isolated from Atacama Desert.</title>
        <authorList>
            <person name="Carro L."/>
            <person name="Golinska P."/>
            <person name="Klenk H.-P."/>
            <person name="Goodfellow M."/>
        </authorList>
    </citation>
    <scope>NUCLEOTIDE SEQUENCE [LARGE SCALE GENOMIC DNA]</scope>
    <source>
        <strain evidence="2 3">4G53</strain>
    </source>
</reference>
<sequence length="78" mass="9059">MRTGWPGCTTATSARTGAGTAWGGRCSRRCRLGRRRVRYLEWQAHRERAAPFYERLGHRGESCPQPEYPTFILDFRSR</sequence>
<accession>A0ABU5JFL4</accession>
<feature type="compositionally biased region" description="Low complexity" evidence="1">
    <location>
        <begin position="7"/>
        <end position="20"/>
    </location>
</feature>
<evidence type="ECO:0000256" key="1">
    <source>
        <dbReference type="SAM" id="MobiDB-lite"/>
    </source>
</evidence>
<organism evidence="2 3">
    <name type="scientific">Micromonospora sicca</name>
    <dbReference type="NCBI Taxonomy" id="2202420"/>
    <lineage>
        <taxon>Bacteria</taxon>
        <taxon>Bacillati</taxon>
        <taxon>Actinomycetota</taxon>
        <taxon>Actinomycetes</taxon>
        <taxon>Micromonosporales</taxon>
        <taxon>Micromonosporaceae</taxon>
        <taxon>Micromonospora</taxon>
    </lineage>
</organism>
<feature type="region of interest" description="Disordered" evidence="1">
    <location>
        <begin position="1"/>
        <end position="20"/>
    </location>
</feature>
<gene>
    <name evidence="2" type="ORF">U2F25_17280</name>
</gene>
<dbReference type="Proteomes" id="UP001290101">
    <property type="component" value="Unassembled WGS sequence"/>
</dbReference>